<name>A0A1I2FPM9_9FLAO</name>
<sequence>MLDQILCVDDDPITLMLCKKVIIKSSFSNEIITSQNGEEALSYFNTIKHINNKNKPIPQPQLIFLDLNMPVMGGWEFLDHFNSQEFAEFSTIKVIVLSSTIDPEDLEKSKQYPMVVDFLSKPISQSMLEYLKNKLK</sequence>
<evidence type="ECO:0000256" key="1">
    <source>
        <dbReference type="PROSITE-ProRule" id="PRU00169"/>
    </source>
</evidence>
<reference evidence="4" key="1">
    <citation type="submission" date="2016-10" db="EMBL/GenBank/DDBJ databases">
        <authorList>
            <person name="Varghese N."/>
            <person name="Submissions S."/>
        </authorList>
    </citation>
    <scope>NUCLEOTIDE SEQUENCE [LARGE SCALE GENOMIC DNA]</scope>
    <source>
        <strain evidence="4">CGMCC 1.9227</strain>
    </source>
</reference>
<dbReference type="SMART" id="SM00448">
    <property type="entry name" value="REC"/>
    <property type="match status" value="1"/>
</dbReference>
<dbReference type="OrthoDB" id="673128at2"/>
<evidence type="ECO:0000313" key="4">
    <source>
        <dbReference type="Proteomes" id="UP000198596"/>
    </source>
</evidence>
<dbReference type="PANTHER" id="PTHR44520">
    <property type="entry name" value="RESPONSE REGULATOR RCP1-RELATED"/>
    <property type="match status" value="1"/>
</dbReference>
<dbReference type="GO" id="GO:0000160">
    <property type="term" value="P:phosphorelay signal transduction system"/>
    <property type="evidence" value="ECO:0007669"/>
    <property type="project" value="InterPro"/>
</dbReference>
<dbReference type="Proteomes" id="UP000198596">
    <property type="component" value="Unassembled WGS sequence"/>
</dbReference>
<dbReference type="RefSeq" id="WP_091205141.1">
    <property type="nucleotide sequence ID" value="NZ_FONQ01000008.1"/>
</dbReference>
<dbReference type="STRING" id="935223.SAMN04488131_10842"/>
<protein>
    <submittedName>
        <fullName evidence="3">CheY chemotaxis protein or a CheY-like REC (Receiver) domain</fullName>
    </submittedName>
</protein>
<keyword evidence="1" id="KW-0597">Phosphoprotein</keyword>
<accession>A0A1I2FPM9</accession>
<dbReference type="PANTHER" id="PTHR44520:SF2">
    <property type="entry name" value="RESPONSE REGULATOR RCP1"/>
    <property type="match status" value="1"/>
</dbReference>
<feature type="domain" description="Response regulatory" evidence="2">
    <location>
        <begin position="4"/>
        <end position="136"/>
    </location>
</feature>
<feature type="modified residue" description="4-aspartylphosphate" evidence="1">
    <location>
        <position position="66"/>
    </location>
</feature>
<organism evidence="3 4">
    <name type="scientific">Flavobacterium xueshanense</name>
    <dbReference type="NCBI Taxonomy" id="935223"/>
    <lineage>
        <taxon>Bacteria</taxon>
        <taxon>Pseudomonadati</taxon>
        <taxon>Bacteroidota</taxon>
        <taxon>Flavobacteriia</taxon>
        <taxon>Flavobacteriales</taxon>
        <taxon>Flavobacteriaceae</taxon>
        <taxon>Flavobacterium</taxon>
    </lineage>
</organism>
<dbReference type="InterPro" id="IPR001789">
    <property type="entry name" value="Sig_transdc_resp-reg_receiver"/>
</dbReference>
<dbReference type="InterPro" id="IPR052893">
    <property type="entry name" value="TCS_response_regulator"/>
</dbReference>
<gene>
    <name evidence="3" type="ORF">SAMN04488131_10842</name>
</gene>
<dbReference type="PROSITE" id="PS50110">
    <property type="entry name" value="RESPONSE_REGULATORY"/>
    <property type="match status" value="1"/>
</dbReference>
<dbReference type="SUPFAM" id="SSF52172">
    <property type="entry name" value="CheY-like"/>
    <property type="match status" value="1"/>
</dbReference>
<dbReference type="InterPro" id="IPR011006">
    <property type="entry name" value="CheY-like_superfamily"/>
</dbReference>
<dbReference type="Pfam" id="PF00072">
    <property type="entry name" value="Response_reg"/>
    <property type="match status" value="1"/>
</dbReference>
<keyword evidence="4" id="KW-1185">Reference proteome</keyword>
<dbReference type="AlphaFoldDB" id="A0A1I2FPM9"/>
<dbReference type="Gene3D" id="3.40.50.2300">
    <property type="match status" value="1"/>
</dbReference>
<dbReference type="EMBL" id="FONQ01000008">
    <property type="protein sequence ID" value="SFF06728.1"/>
    <property type="molecule type" value="Genomic_DNA"/>
</dbReference>
<evidence type="ECO:0000259" key="2">
    <source>
        <dbReference type="PROSITE" id="PS50110"/>
    </source>
</evidence>
<proteinExistence type="predicted"/>
<evidence type="ECO:0000313" key="3">
    <source>
        <dbReference type="EMBL" id="SFF06728.1"/>
    </source>
</evidence>